<dbReference type="GO" id="GO:0006427">
    <property type="term" value="P:histidyl-tRNA aminoacylation"/>
    <property type="evidence" value="ECO:0007669"/>
    <property type="project" value="UniProtKB-UniRule"/>
</dbReference>
<keyword evidence="14" id="KW-1185">Reference proteome</keyword>
<dbReference type="InterPro" id="IPR004154">
    <property type="entry name" value="Anticodon-bd"/>
</dbReference>
<dbReference type="CDD" id="cd00859">
    <property type="entry name" value="HisRS_anticodon"/>
    <property type="match status" value="1"/>
</dbReference>
<keyword evidence="5 10" id="KW-0547">Nucleotide-binding</keyword>
<feature type="binding site" evidence="11">
    <location>
        <begin position="79"/>
        <end position="81"/>
    </location>
    <ligand>
        <name>L-histidine</name>
        <dbReference type="ChEBI" id="CHEBI:57595"/>
    </ligand>
</feature>
<dbReference type="RefSeq" id="WP_085784837.1">
    <property type="nucleotide sequence ID" value="NZ_CP008743.1"/>
</dbReference>
<dbReference type="GO" id="GO:0005737">
    <property type="term" value="C:cytoplasm"/>
    <property type="evidence" value="ECO:0007669"/>
    <property type="project" value="UniProtKB-SubCell"/>
</dbReference>
<dbReference type="EMBL" id="CP008743">
    <property type="protein sequence ID" value="ARN85285.1"/>
    <property type="molecule type" value="Genomic_DNA"/>
</dbReference>
<proteinExistence type="inferred from homology"/>
<dbReference type="Gene3D" id="3.30.930.10">
    <property type="entry name" value="Bira Bifunctional Protein, Domain 2"/>
    <property type="match status" value="1"/>
</dbReference>
<dbReference type="Proteomes" id="UP000237351">
    <property type="component" value="Chromosome"/>
</dbReference>
<evidence type="ECO:0000313" key="13">
    <source>
        <dbReference type="EMBL" id="ARN85285.1"/>
    </source>
</evidence>
<evidence type="ECO:0000259" key="12">
    <source>
        <dbReference type="PROSITE" id="PS50862"/>
    </source>
</evidence>
<dbReference type="KEGG" id="naf:GQ61_08285"/>
<dbReference type="SUPFAM" id="SSF55681">
    <property type="entry name" value="Class II aaRS and biotin synthetases"/>
    <property type="match status" value="1"/>
</dbReference>
<comment type="subcellular location">
    <subcellularLocation>
        <location evidence="10">Cytoplasm</location>
    </subcellularLocation>
</comment>
<dbReference type="PANTHER" id="PTHR43707">
    <property type="entry name" value="HISTIDYL-TRNA SYNTHETASE"/>
    <property type="match status" value="1"/>
</dbReference>
<keyword evidence="3 10" id="KW-0963">Cytoplasm</keyword>
<gene>
    <name evidence="10" type="primary">hisS</name>
    <name evidence="13" type="ORF">GQ61_08285</name>
</gene>
<keyword evidence="8 10" id="KW-0030">Aminoacyl-tRNA synthetase</keyword>
<dbReference type="HAMAP" id="MF_00127">
    <property type="entry name" value="His_tRNA_synth"/>
    <property type="match status" value="1"/>
</dbReference>
<evidence type="ECO:0000256" key="6">
    <source>
        <dbReference type="ARBA" id="ARBA00022840"/>
    </source>
</evidence>
<evidence type="ECO:0000256" key="5">
    <source>
        <dbReference type="ARBA" id="ARBA00022741"/>
    </source>
</evidence>
<keyword evidence="7 10" id="KW-0648">Protein biosynthesis</keyword>
<sequence length="413" mass="46773">MFQSVRGTHDLLPEEFRRHQHIIETAQNVSALYGYEPISTPIFEFTSVFHRLGETSDVVSKETYTFEDRGGESITLRPEGTAAIVRALISNGLTQQLPLRFFYHGPMFRYDRPQKGRQRQFHQIGIELFGVSEPAGDVESIATAVQILRALNILDKTKLYINSLGDTESRSQYRKVLVEYLKDHEKDLSVESKTRLVKNPLRILDSKDHNDKKIIAHAPVYTQYLTSYAEDFFAQVQQNLDSLEIAYNIDSRLVRGLDYYCHTAFVFRTDELGSQGEVLGGGRYDGLVKSMNGPEIPGIGWAAGIERLALISQFDFEQKPIVAIIPLGAAAEVKAFKLAQELRNSMVSVDMLYTGSVQKRFKRADKIKASIAIIIGDEEIKNNSVTLRDLKKGEQKTVPHEQMFTELKQHLLS</sequence>
<feature type="binding site" evidence="11">
    <location>
        <position position="123"/>
    </location>
    <ligand>
        <name>L-histidine</name>
        <dbReference type="ChEBI" id="CHEBI:57595"/>
    </ligand>
</feature>
<dbReference type="InterPro" id="IPR033656">
    <property type="entry name" value="HisRS_anticodon"/>
</dbReference>
<evidence type="ECO:0000313" key="14">
    <source>
        <dbReference type="Proteomes" id="UP000237351"/>
    </source>
</evidence>
<dbReference type="PIRSF" id="PIRSF001549">
    <property type="entry name" value="His-tRNA_synth"/>
    <property type="match status" value="1"/>
</dbReference>
<feature type="binding site" evidence="11">
    <location>
        <position position="255"/>
    </location>
    <ligand>
        <name>L-histidine</name>
        <dbReference type="ChEBI" id="CHEBI:57595"/>
    </ligand>
</feature>
<keyword evidence="6 10" id="KW-0067">ATP-binding</keyword>
<evidence type="ECO:0000256" key="10">
    <source>
        <dbReference type="HAMAP-Rule" id="MF_00127"/>
    </source>
</evidence>
<dbReference type="AlphaFoldDB" id="A0A1W6N5V9"/>
<dbReference type="InterPro" id="IPR036621">
    <property type="entry name" value="Anticodon-bd_dom_sf"/>
</dbReference>
<dbReference type="STRING" id="1414854.GQ61_08285"/>
<evidence type="ECO:0000256" key="9">
    <source>
        <dbReference type="ARBA" id="ARBA00047639"/>
    </source>
</evidence>
<evidence type="ECO:0000256" key="4">
    <source>
        <dbReference type="ARBA" id="ARBA00022598"/>
    </source>
</evidence>
<dbReference type="NCBIfam" id="TIGR00442">
    <property type="entry name" value="hisS"/>
    <property type="match status" value="1"/>
</dbReference>
<dbReference type="CDD" id="cd00773">
    <property type="entry name" value="HisRS-like_core"/>
    <property type="match status" value="1"/>
</dbReference>
<dbReference type="InterPro" id="IPR004516">
    <property type="entry name" value="HisRS/HisZ"/>
</dbReference>
<evidence type="ECO:0000256" key="8">
    <source>
        <dbReference type="ARBA" id="ARBA00023146"/>
    </source>
</evidence>
<organism evidence="13 14">
    <name type="scientific">Candidatus Nucleicultrix amoebiphila FS5</name>
    <dbReference type="NCBI Taxonomy" id="1414854"/>
    <lineage>
        <taxon>Bacteria</taxon>
        <taxon>Pseudomonadati</taxon>
        <taxon>Pseudomonadota</taxon>
        <taxon>Alphaproteobacteria</taxon>
        <taxon>Holosporales</taxon>
        <taxon>Candidatus Nucleicultricaceae</taxon>
        <taxon>Candidatus Nucleicultrix</taxon>
    </lineage>
</organism>
<dbReference type="Gene3D" id="3.40.50.800">
    <property type="entry name" value="Anticodon-binding domain"/>
    <property type="match status" value="1"/>
</dbReference>
<dbReference type="InterPro" id="IPR045864">
    <property type="entry name" value="aa-tRNA-synth_II/BPL/LPL"/>
</dbReference>
<dbReference type="GO" id="GO:0004821">
    <property type="term" value="F:histidine-tRNA ligase activity"/>
    <property type="evidence" value="ECO:0007669"/>
    <property type="project" value="UniProtKB-UniRule"/>
</dbReference>
<feature type="binding site" evidence="11">
    <location>
        <position position="127"/>
    </location>
    <ligand>
        <name>L-histidine</name>
        <dbReference type="ChEBI" id="CHEBI:57595"/>
    </ligand>
</feature>
<dbReference type="EC" id="6.1.1.21" evidence="10"/>
<dbReference type="PANTHER" id="PTHR43707:SF1">
    <property type="entry name" value="HISTIDINE--TRNA LIGASE, MITOCHONDRIAL-RELATED"/>
    <property type="match status" value="1"/>
</dbReference>
<dbReference type="InterPro" id="IPR041715">
    <property type="entry name" value="HisRS-like_core"/>
</dbReference>
<evidence type="ECO:0000256" key="1">
    <source>
        <dbReference type="ARBA" id="ARBA00008226"/>
    </source>
</evidence>
<evidence type="ECO:0000256" key="3">
    <source>
        <dbReference type="ARBA" id="ARBA00022490"/>
    </source>
</evidence>
<dbReference type="InterPro" id="IPR006195">
    <property type="entry name" value="aa-tRNA-synth_II"/>
</dbReference>
<dbReference type="Pfam" id="PF13393">
    <property type="entry name" value="tRNA-synt_His"/>
    <property type="match status" value="1"/>
</dbReference>
<protein>
    <recommendedName>
        <fullName evidence="10">Histidine--tRNA ligase</fullName>
        <ecNumber evidence="10">6.1.1.21</ecNumber>
    </recommendedName>
    <alternativeName>
        <fullName evidence="10">Histidyl-tRNA synthetase</fullName>
        <shortName evidence="10">HisRS</shortName>
    </alternativeName>
</protein>
<dbReference type="GO" id="GO:0005524">
    <property type="term" value="F:ATP binding"/>
    <property type="evidence" value="ECO:0007669"/>
    <property type="project" value="UniProtKB-UniRule"/>
</dbReference>
<dbReference type="PROSITE" id="PS50862">
    <property type="entry name" value="AA_TRNA_LIGASE_II"/>
    <property type="match status" value="1"/>
</dbReference>
<comment type="subunit">
    <text evidence="2 10">Homodimer.</text>
</comment>
<evidence type="ECO:0000256" key="2">
    <source>
        <dbReference type="ARBA" id="ARBA00011738"/>
    </source>
</evidence>
<reference evidence="13 14" key="1">
    <citation type="submission" date="2014-06" db="EMBL/GenBank/DDBJ databases">
        <title>The genome of the endonuclear symbiont Nucleicultrix amoebiphila.</title>
        <authorList>
            <person name="Schulz F."/>
            <person name="Horn M."/>
        </authorList>
    </citation>
    <scope>NUCLEOTIDE SEQUENCE [LARGE SCALE GENOMIC DNA]</scope>
    <source>
        <strain evidence="13 14">FS5</strain>
    </source>
</reference>
<comment type="similarity">
    <text evidence="1 10">Belongs to the class-II aminoacyl-tRNA synthetase family.</text>
</comment>
<dbReference type="InterPro" id="IPR015807">
    <property type="entry name" value="His-tRNA-ligase"/>
</dbReference>
<evidence type="ECO:0000256" key="11">
    <source>
        <dbReference type="PIRSR" id="PIRSR001549-1"/>
    </source>
</evidence>
<dbReference type="SUPFAM" id="SSF52954">
    <property type="entry name" value="Class II aaRS ABD-related"/>
    <property type="match status" value="1"/>
</dbReference>
<feature type="binding site" evidence="11">
    <location>
        <begin position="259"/>
        <end position="260"/>
    </location>
    <ligand>
        <name>L-histidine</name>
        <dbReference type="ChEBI" id="CHEBI:57595"/>
    </ligand>
</feature>
<dbReference type="Pfam" id="PF03129">
    <property type="entry name" value="HGTP_anticodon"/>
    <property type="match status" value="1"/>
</dbReference>
<accession>A0A1W6N5V9</accession>
<feature type="domain" description="Aminoacyl-transfer RNA synthetases class-II family profile" evidence="12">
    <location>
        <begin position="1"/>
        <end position="326"/>
    </location>
</feature>
<keyword evidence="4 10" id="KW-0436">Ligase</keyword>
<evidence type="ECO:0000256" key="7">
    <source>
        <dbReference type="ARBA" id="ARBA00022917"/>
    </source>
</evidence>
<name>A0A1W6N5V9_9PROT</name>
<comment type="catalytic activity">
    <reaction evidence="9 10">
        <text>tRNA(His) + L-histidine + ATP = L-histidyl-tRNA(His) + AMP + diphosphate + H(+)</text>
        <dbReference type="Rhea" id="RHEA:17313"/>
        <dbReference type="Rhea" id="RHEA-COMP:9665"/>
        <dbReference type="Rhea" id="RHEA-COMP:9689"/>
        <dbReference type="ChEBI" id="CHEBI:15378"/>
        <dbReference type="ChEBI" id="CHEBI:30616"/>
        <dbReference type="ChEBI" id="CHEBI:33019"/>
        <dbReference type="ChEBI" id="CHEBI:57595"/>
        <dbReference type="ChEBI" id="CHEBI:78442"/>
        <dbReference type="ChEBI" id="CHEBI:78527"/>
        <dbReference type="ChEBI" id="CHEBI:456215"/>
        <dbReference type="EC" id="6.1.1.21"/>
    </reaction>
</comment>
<feature type="binding site" evidence="11">
    <location>
        <position position="109"/>
    </location>
    <ligand>
        <name>L-histidine</name>
        <dbReference type="ChEBI" id="CHEBI:57595"/>
    </ligand>
</feature>